<evidence type="ECO:0000256" key="7">
    <source>
        <dbReference type="ARBA" id="ARBA00022694"/>
    </source>
</evidence>
<dbReference type="InterPro" id="IPR005145">
    <property type="entry name" value="Sua5_C"/>
</dbReference>
<dbReference type="InterPro" id="IPR010923">
    <property type="entry name" value="T(6)A37_SUA5"/>
</dbReference>
<keyword evidence="10 13" id="KW-0067">ATP-binding</keyword>
<keyword evidence="6 13" id="KW-0808">Transferase</keyword>
<evidence type="ECO:0000256" key="8">
    <source>
        <dbReference type="ARBA" id="ARBA00022695"/>
    </source>
</evidence>
<protein>
    <recommendedName>
        <fullName evidence="4 13">Threonylcarbamoyl-AMP synthase</fullName>
        <shortName evidence="13">TC-AMP synthase</shortName>
        <ecNumber evidence="3 13">2.7.7.87</ecNumber>
    </recommendedName>
    <alternativeName>
        <fullName evidence="11 13">L-threonylcarbamoyladenylate synthase</fullName>
    </alternativeName>
</protein>
<keyword evidence="17" id="KW-1185">Reference proteome</keyword>
<proteinExistence type="inferred from homology"/>
<keyword evidence="9 13" id="KW-0547">Nucleotide-binding</keyword>
<dbReference type="Pfam" id="PF01300">
    <property type="entry name" value="Sua5_yciO_yrdC"/>
    <property type="match status" value="1"/>
</dbReference>
<dbReference type="Gene3D" id="3.40.50.11030">
    <property type="entry name" value="Threonylcarbamoyl-AMP synthase, C-terminal domain"/>
    <property type="match status" value="1"/>
</dbReference>
<gene>
    <name evidence="16" type="ORF">SIL82_00495</name>
</gene>
<sequence>MTTPNPPFATQTLRYGPAAIATAAALIAEGQPVAIPTETVYGLAADATDSHAVARIYAAKGRPSFNPLIVHVLDLAAAQAIATFDETALALASAFWPGPLTLVLPLRADAGIAALVTAGLPTIALRVPAHRAMRALLAATGKPLAAPSANASGAISPTRAEHVVASLGGRIPLVVDDGATEAGLESTIVLGREVLRPGPITAEALARVLGTLPTPDHHPGERRGPEETAAAACATPDNAPSVAGPRPSPGWKEGESREITAPGQLASHYAPRKPLRLNATKAASDEYLIGFGPAVGIESLSPSANLTEAAANLFDALHRADASDRARIAIAPIPSEGIGTAINDRLGRAAHRD</sequence>
<keyword evidence="5 13" id="KW-0963">Cytoplasm</keyword>
<accession>A0ABU4PES7</accession>
<dbReference type="InterPro" id="IPR050156">
    <property type="entry name" value="TC-AMP_synthase_SUA5"/>
</dbReference>
<name>A0ABU4PES7_9SPHN</name>
<keyword evidence="7 13" id="KW-0819">tRNA processing</keyword>
<evidence type="ECO:0000256" key="5">
    <source>
        <dbReference type="ARBA" id="ARBA00022490"/>
    </source>
</evidence>
<dbReference type="Pfam" id="PF03481">
    <property type="entry name" value="Sua5_C"/>
    <property type="match status" value="1"/>
</dbReference>
<dbReference type="NCBIfam" id="TIGR00057">
    <property type="entry name" value="L-threonylcarbamoyladenylate synthase"/>
    <property type="match status" value="1"/>
</dbReference>
<evidence type="ECO:0000256" key="4">
    <source>
        <dbReference type="ARBA" id="ARBA00015492"/>
    </source>
</evidence>
<dbReference type="PANTHER" id="PTHR17490:SF16">
    <property type="entry name" value="THREONYLCARBAMOYL-AMP SYNTHASE"/>
    <property type="match status" value="1"/>
</dbReference>
<dbReference type="InterPro" id="IPR038385">
    <property type="entry name" value="Sua5/YwlC_C"/>
</dbReference>
<dbReference type="PANTHER" id="PTHR17490">
    <property type="entry name" value="SUA5"/>
    <property type="match status" value="1"/>
</dbReference>
<evidence type="ECO:0000256" key="10">
    <source>
        <dbReference type="ARBA" id="ARBA00022840"/>
    </source>
</evidence>
<dbReference type="Gene3D" id="3.90.870.10">
    <property type="entry name" value="DHBP synthase"/>
    <property type="match status" value="1"/>
</dbReference>
<organism evidence="16 17">
    <name type="scientific">Sphingomonas echinoides</name>
    <dbReference type="NCBI Taxonomy" id="59803"/>
    <lineage>
        <taxon>Bacteria</taxon>
        <taxon>Pseudomonadati</taxon>
        <taxon>Pseudomonadota</taxon>
        <taxon>Alphaproteobacteria</taxon>
        <taxon>Sphingomonadales</taxon>
        <taxon>Sphingomonadaceae</taxon>
        <taxon>Sphingomonas</taxon>
    </lineage>
</organism>
<evidence type="ECO:0000256" key="1">
    <source>
        <dbReference type="ARBA" id="ARBA00004496"/>
    </source>
</evidence>
<feature type="compositionally biased region" description="Basic and acidic residues" evidence="14">
    <location>
        <begin position="215"/>
        <end position="226"/>
    </location>
</feature>
<evidence type="ECO:0000256" key="9">
    <source>
        <dbReference type="ARBA" id="ARBA00022741"/>
    </source>
</evidence>
<dbReference type="PIRSF" id="PIRSF004930">
    <property type="entry name" value="Tln_factor_SUA5"/>
    <property type="match status" value="1"/>
</dbReference>
<reference evidence="16 17" key="1">
    <citation type="submission" date="2023-11" db="EMBL/GenBank/DDBJ databases">
        <title>MicrobeMod: A computational toolkit for identifying prokaryotic methylation and restriction-modification with nanopore sequencing.</title>
        <authorList>
            <person name="Crits-Christoph A."/>
            <person name="Kang S.C."/>
            <person name="Lee H."/>
            <person name="Ostrov N."/>
        </authorList>
    </citation>
    <scope>NUCLEOTIDE SEQUENCE [LARGE SCALE GENOMIC DNA]</scope>
    <source>
        <strain evidence="16 17">ATCC 14820</strain>
    </source>
</reference>
<evidence type="ECO:0000256" key="11">
    <source>
        <dbReference type="ARBA" id="ARBA00029774"/>
    </source>
</evidence>
<feature type="domain" description="YrdC-like" evidence="15">
    <location>
        <begin position="17"/>
        <end position="200"/>
    </location>
</feature>
<dbReference type="SUPFAM" id="SSF55821">
    <property type="entry name" value="YrdC/RibB"/>
    <property type="match status" value="1"/>
</dbReference>
<comment type="catalytic activity">
    <reaction evidence="12 13">
        <text>L-threonine + hydrogencarbonate + ATP = L-threonylcarbamoyladenylate + diphosphate + H2O</text>
        <dbReference type="Rhea" id="RHEA:36407"/>
        <dbReference type="ChEBI" id="CHEBI:15377"/>
        <dbReference type="ChEBI" id="CHEBI:17544"/>
        <dbReference type="ChEBI" id="CHEBI:30616"/>
        <dbReference type="ChEBI" id="CHEBI:33019"/>
        <dbReference type="ChEBI" id="CHEBI:57926"/>
        <dbReference type="ChEBI" id="CHEBI:73682"/>
        <dbReference type="EC" id="2.7.7.87"/>
    </reaction>
</comment>
<comment type="function">
    <text evidence="13">Required for the formation of a threonylcarbamoyl group on adenosine at position 37 (t(6)A37) in tRNAs that read codons beginning with adenine.</text>
</comment>
<feature type="region of interest" description="Disordered" evidence="14">
    <location>
        <begin position="212"/>
        <end position="256"/>
    </location>
</feature>
<dbReference type="PROSITE" id="PS51163">
    <property type="entry name" value="YRDC"/>
    <property type="match status" value="1"/>
</dbReference>
<evidence type="ECO:0000259" key="15">
    <source>
        <dbReference type="PROSITE" id="PS51163"/>
    </source>
</evidence>
<dbReference type="EC" id="2.7.7.87" evidence="3 13"/>
<evidence type="ECO:0000256" key="2">
    <source>
        <dbReference type="ARBA" id="ARBA00007663"/>
    </source>
</evidence>
<keyword evidence="8 13" id="KW-0548">Nucleotidyltransferase</keyword>
<comment type="caution">
    <text evidence="16">The sequence shown here is derived from an EMBL/GenBank/DDBJ whole genome shotgun (WGS) entry which is preliminary data.</text>
</comment>
<comment type="similarity">
    <text evidence="2 13">Belongs to the SUA5 family.</text>
</comment>
<evidence type="ECO:0000256" key="13">
    <source>
        <dbReference type="PIRNR" id="PIRNR004930"/>
    </source>
</evidence>
<evidence type="ECO:0000256" key="6">
    <source>
        <dbReference type="ARBA" id="ARBA00022679"/>
    </source>
</evidence>
<dbReference type="InterPro" id="IPR006070">
    <property type="entry name" value="Sua5-like_dom"/>
</dbReference>
<evidence type="ECO:0000256" key="3">
    <source>
        <dbReference type="ARBA" id="ARBA00012584"/>
    </source>
</evidence>
<evidence type="ECO:0000313" key="17">
    <source>
        <dbReference type="Proteomes" id="UP001279660"/>
    </source>
</evidence>
<evidence type="ECO:0000256" key="12">
    <source>
        <dbReference type="ARBA" id="ARBA00048366"/>
    </source>
</evidence>
<dbReference type="GO" id="GO:0061710">
    <property type="term" value="F:L-threonylcarbamoyladenylate synthase"/>
    <property type="evidence" value="ECO:0007669"/>
    <property type="project" value="UniProtKB-EC"/>
</dbReference>
<dbReference type="Proteomes" id="UP001279660">
    <property type="component" value="Unassembled WGS sequence"/>
</dbReference>
<dbReference type="InterPro" id="IPR017945">
    <property type="entry name" value="DHBP_synth_RibB-like_a/b_dom"/>
</dbReference>
<dbReference type="EMBL" id="JAWXXV010000001">
    <property type="protein sequence ID" value="MDX5982723.1"/>
    <property type="molecule type" value="Genomic_DNA"/>
</dbReference>
<comment type="subcellular location">
    <subcellularLocation>
        <location evidence="1 13">Cytoplasm</location>
    </subcellularLocation>
</comment>
<evidence type="ECO:0000256" key="14">
    <source>
        <dbReference type="SAM" id="MobiDB-lite"/>
    </source>
</evidence>
<evidence type="ECO:0000313" key="16">
    <source>
        <dbReference type="EMBL" id="MDX5982723.1"/>
    </source>
</evidence>